<dbReference type="Proteomes" id="UP001157138">
    <property type="component" value="Unassembled WGS sequence"/>
</dbReference>
<organism evidence="3 4">
    <name type="scientific">Vibrio zhanjiangensis</name>
    <dbReference type="NCBI Taxonomy" id="1046128"/>
    <lineage>
        <taxon>Bacteria</taxon>
        <taxon>Pseudomonadati</taxon>
        <taxon>Pseudomonadota</taxon>
        <taxon>Gammaproteobacteria</taxon>
        <taxon>Vibrionales</taxon>
        <taxon>Vibrionaceae</taxon>
        <taxon>Vibrio</taxon>
    </lineage>
</organism>
<accession>A0ABQ6F487</accession>
<dbReference type="InterPro" id="IPR051159">
    <property type="entry name" value="Hexapeptide_acetyltransf"/>
</dbReference>
<dbReference type="PANTHER" id="PTHR23416:SF78">
    <property type="entry name" value="LIPOPOLYSACCHARIDE BIOSYNTHESIS O-ACETYL TRANSFERASE WBBJ-RELATED"/>
    <property type="match status" value="1"/>
</dbReference>
<dbReference type="InterPro" id="IPR011004">
    <property type="entry name" value="Trimer_LpxA-like_sf"/>
</dbReference>
<reference evidence="4" key="1">
    <citation type="journal article" date="2019" name="Int. J. Syst. Evol. Microbiol.">
        <title>The Global Catalogue of Microorganisms (GCM) 10K type strain sequencing project: providing services to taxonomists for standard genome sequencing and annotation.</title>
        <authorList>
            <consortium name="The Broad Institute Genomics Platform"/>
            <consortium name="The Broad Institute Genome Sequencing Center for Infectious Disease"/>
            <person name="Wu L."/>
            <person name="Ma J."/>
        </authorList>
    </citation>
    <scope>NUCLEOTIDE SEQUENCE [LARGE SCALE GENOMIC DNA]</scope>
    <source>
        <strain evidence="4">NBRC 108723</strain>
    </source>
</reference>
<keyword evidence="4" id="KW-1185">Reference proteome</keyword>
<dbReference type="Gene3D" id="2.160.10.10">
    <property type="entry name" value="Hexapeptide repeat proteins"/>
    <property type="match status" value="1"/>
</dbReference>
<keyword evidence="1 3" id="KW-0808">Transferase</keyword>
<dbReference type="PANTHER" id="PTHR23416">
    <property type="entry name" value="SIALIC ACID SYNTHASE-RELATED"/>
    <property type="match status" value="1"/>
</dbReference>
<comment type="caution">
    <text evidence="3">The sequence shown here is derived from an EMBL/GenBank/DDBJ whole genome shotgun (WGS) entry which is preliminary data.</text>
</comment>
<name>A0ABQ6F487_9VIBR</name>
<dbReference type="PROSITE" id="PS00101">
    <property type="entry name" value="HEXAPEP_TRANSFERASES"/>
    <property type="match status" value="1"/>
</dbReference>
<evidence type="ECO:0000256" key="1">
    <source>
        <dbReference type="ARBA" id="ARBA00022679"/>
    </source>
</evidence>
<gene>
    <name evidence="3" type="ORF">GCM10007938_41320</name>
</gene>
<dbReference type="RefSeq" id="WP_284194175.1">
    <property type="nucleotide sequence ID" value="NZ_BSPW01000105.1"/>
</dbReference>
<dbReference type="SUPFAM" id="SSF51161">
    <property type="entry name" value="Trimeric LpxA-like enzymes"/>
    <property type="match status" value="1"/>
</dbReference>
<protein>
    <submittedName>
        <fullName evidence="3">Hexapeptide transferase</fullName>
    </submittedName>
</protein>
<dbReference type="GO" id="GO:0016740">
    <property type="term" value="F:transferase activity"/>
    <property type="evidence" value="ECO:0007669"/>
    <property type="project" value="UniProtKB-KW"/>
</dbReference>
<dbReference type="InterPro" id="IPR018357">
    <property type="entry name" value="Hexapep_transf_CS"/>
</dbReference>
<dbReference type="CDD" id="cd04647">
    <property type="entry name" value="LbH_MAT_like"/>
    <property type="match status" value="1"/>
</dbReference>
<evidence type="ECO:0000256" key="2">
    <source>
        <dbReference type="ARBA" id="ARBA00022737"/>
    </source>
</evidence>
<evidence type="ECO:0000313" key="4">
    <source>
        <dbReference type="Proteomes" id="UP001157138"/>
    </source>
</evidence>
<sequence length="184" mass="20104">MVSFALRVRNKFKVKGIHTISIDPSSKLRGCKIIVKGKNNTLHIGANVRLRNSEIELDGNNCTLSIGDNTIIGHGCYLSSREADTSLVIGSECMLSRNVKIMTSDGHDIIRDNQRINIAKGIYISDKVWLADNVTILKGVNVGEHSVIGINSTLTKSVGTHVVAVGNPAKVVHNEVSWRNELTY</sequence>
<proteinExistence type="predicted"/>
<dbReference type="EMBL" id="BSPW01000105">
    <property type="protein sequence ID" value="GLT20348.1"/>
    <property type="molecule type" value="Genomic_DNA"/>
</dbReference>
<keyword evidence="2" id="KW-0677">Repeat</keyword>
<evidence type="ECO:0000313" key="3">
    <source>
        <dbReference type="EMBL" id="GLT20348.1"/>
    </source>
</evidence>